<sequence length="34" mass="3930">MLQILLCGADWVRARHGIKKELKEELELAEIILP</sequence>
<organism evidence="1 2">
    <name type="scientific">Carya illinoinensis</name>
    <name type="common">Pecan</name>
    <dbReference type="NCBI Taxonomy" id="32201"/>
    <lineage>
        <taxon>Eukaryota</taxon>
        <taxon>Viridiplantae</taxon>
        <taxon>Streptophyta</taxon>
        <taxon>Embryophyta</taxon>
        <taxon>Tracheophyta</taxon>
        <taxon>Spermatophyta</taxon>
        <taxon>Magnoliopsida</taxon>
        <taxon>eudicotyledons</taxon>
        <taxon>Gunneridae</taxon>
        <taxon>Pentapetalae</taxon>
        <taxon>rosids</taxon>
        <taxon>fabids</taxon>
        <taxon>Fagales</taxon>
        <taxon>Juglandaceae</taxon>
        <taxon>Carya</taxon>
    </lineage>
</organism>
<comment type="caution">
    <text evidence="1">The sequence shown here is derived from an EMBL/GenBank/DDBJ whole genome shotgun (WGS) entry which is preliminary data.</text>
</comment>
<reference evidence="1" key="1">
    <citation type="submission" date="2020-12" db="EMBL/GenBank/DDBJ databases">
        <title>WGS assembly of Carya illinoinensis cv. Pawnee.</title>
        <authorList>
            <person name="Platts A."/>
            <person name="Shu S."/>
            <person name="Wright S."/>
            <person name="Barry K."/>
            <person name="Edger P."/>
            <person name="Pires J.C."/>
            <person name="Schmutz J."/>
        </authorList>
    </citation>
    <scope>NUCLEOTIDE SEQUENCE</scope>
    <source>
        <tissue evidence="1">Leaf</tissue>
    </source>
</reference>
<name>A0A8T1Q598_CARIL</name>
<keyword evidence="2" id="KW-1185">Reference proteome</keyword>
<gene>
    <name evidence="1" type="ORF">CIPAW_07G151300</name>
</gene>
<protein>
    <submittedName>
        <fullName evidence="1">Uncharacterized protein</fullName>
    </submittedName>
</protein>
<proteinExistence type="predicted"/>
<accession>A0A8T1Q598</accession>
<dbReference type="AlphaFoldDB" id="A0A8T1Q598"/>
<evidence type="ECO:0000313" key="2">
    <source>
        <dbReference type="Proteomes" id="UP000811609"/>
    </source>
</evidence>
<dbReference type="Proteomes" id="UP000811609">
    <property type="component" value="Chromosome 7"/>
</dbReference>
<dbReference type="EMBL" id="CM031815">
    <property type="protein sequence ID" value="KAG6648492.1"/>
    <property type="molecule type" value="Genomic_DNA"/>
</dbReference>
<evidence type="ECO:0000313" key="1">
    <source>
        <dbReference type="EMBL" id="KAG6648492.1"/>
    </source>
</evidence>